<protein>
    <submittedName>
        <fullName evidence="1">Uncharacterized protein</fullName>
    </submittedName>
</protein>
<dbReference type="Proteomes" id="UP000004810">
    <property type="component" value="Unassembled WGS sequence"/>
</dbReference>
<comment type="caution">
    <text evidence="1">The sequence shown here is derived from an EMBL/GenBank/DDBJ whole genome shotgun (WGS) entry which is preliminary data.</text>
</comment>
<evidence type="ECO:0000313" key="2">
    <source>
        <dbReference type="Proteomes" id="UP000004810"/>
    </source>
</evidence>
<accession>J9EVF2</accession>
<evidence type="ECO:0000313" key="1">
    <source>
        <dbReference type="EMBL" id="EJW86541.1"/>
    </source>
</evidence>
<sequence>MRDQRRVANSLYTICTMHLALLPRPISDLREHCLMFALDSVKTRLQTDNILAPGRQTQAQVSYYIWTQIKSMIKSISSNQNVVRVQNYRSGGDGYFRGLVIFSLPYVKLASNPPKNTCKKHEIHTCHGTAMQ</sequence>
<organism evidence="1 2">
    <name type="scientific">Wuchereria bancrofti</name>
    <dbReference type="NCBI Taxonomy" id="6293"/>
    <lineage>
        <taxon>Eukaryota</taxon>
        <taxon>Metazoa</taxon>
        <taxon>Ecdysozoa</taxon>
        <taxon>Nematoda</taxon>
        <taxon>Chromadorea</taxon>
        <taxon>Rhabditida</taxon>
        <taxon>Spirurina</taxon>
        <taxon>Spiruromorpha</taxon>
        <taxon>Filarioidea</taxon>
        <taxon>Onchocercidae</taxon>
        <taxon>Wuchereria</taxon>
    </lineage>
</organism>
<dbReference type="EMBL" id="ADBV01000688">
    <property type="protein sequence ID" value="EJW86541.1"/>
    <property type="molecule type" value="Genomic_DNA"/>
</dbReference>
<reference evidence="2" key="1">
    <citation type="submission" date="2012-08" db="EMBL/GenBank/DDBJ databases">
        <title>The Genome Sequence of Wuchereria bancrofti.</title>
        <authorList>
            <person name="Nutman T.B."/>
            <person name="Fink D.L."/>
            <person name="Russ C."/>
            <person name="Young S."/>
            <person name="Zeng Q."/>
            <person name="Koehrsen M."/>
            <person name="Alvarado L."/>
            <person name="Berlin A."/>
            <person name="Chapman S.B."/>
            <person name="Chen Z."/>
            <person name="Freedman E."/>
            <person name="Gellesch M."/>
            <person name="Goldberg J."/>
            <person name="Griggs A."/>
            <person name="Gujja S."/>
            <person name="Heilman E.R."/>
            <person name="Heiman D."/>
            <person name="Hepburn T."/>
            <person name="Howarth C."/>
            <person name="Jen D."/>
            <person name="Larson L."/>
            <person name="Lewis B."/>
            <person name="Mehta T."/>
            <person name="Park D."/>
            <person name="Pearson M."/>
            <person name="Roberts A."/>
            <person name="Saif S."/>
            <person name="Shea T."/>
            <person name="Shenoy N."/>
            <person name="Sisk P."/>
            <person name="Stolte C."/>
            <person name="Sykes S."/>
            <person name="Walk T."/>
            <person name="White J."/>
            <person name="Yandava C."/>
            <person name="Haas B."/>
            <person name="Henn M.R."/>
            <person name="Nusbaum C."/>
            <person name="Birren B."/>
        </authorList>
    </citation>
    <scope>NUCLEOTIDE SEQUENCE [LARGE SCALE GENOMIC DNA]</scope>
    <source>
        <strain evidence="2">NA</strain>
    </source>
</reference>
<gene>
    <name evidence="1" type="ORF">WUBG_02545</name>
</gene>
<dbReference type="AlphaFoldDB" id="J9EVF2"/>
<name>J9EVF2_WUCBA</name>
<proteinExistence type="predicted"/>